<protein>
    <recommendedName>
        <fullName evidence="5">Lipase domain-containing protein</fullName>
    </recommendedName>
</protein>
<dbReference type="PANTHER" id="PTHR11610:SF173">
    <property type="entry name" value="LIPASE DOMAIN-CONTAINING PROTEIN-RELATED"/>
    <property type="match status" value="1"/>
</dbReference>
<dbReference type="SUPFAM" id="SSF53474">
    <property type="entry name" value="alpha/beta-Hydrolases"/>
    <property type="match status" value="1"/>
</dbReference>
<dbReference type="Proteomes" id="UP000285301">
    <property type="component" value="Unassembled WGS sequence"/>
</dbReference>
<dbReference type="Pfam" id="PF00151">
    <property type="entry name" value="Lipase"/>
    <property type="match status" value="1"/>
</dbReference>
<dbReference type="InterPro" id="IPR029058">
    <property type="entry name" value="AB_hydrolase_fold"/>
</dbReference>
<dbReference type="GO" id="GO:0016042">
    <property type="term" value="P:lipid catabolic process"/>
    <property type="evidence" value="ECO:0007669"/>
    <property type="project" value="TreeGrafter"/>
</dbReference>
<evidence type="ECO:0000256" key="2">
    <source>
        <dbReference type="ARBA" id="ARBA00010701"/>
    </source>
</evidence>
<dbReference type="GO" id="GO:0005615">
    <property type="term" value="C:extracellular space"/>
    <property type="evidence" value="ECO:0007669"/>
    <property type="project" value="TreeGrafter"/>
</dbReference>
<gene>
    <name evidence="6" type="ORF">B4U79_16517</name>
</gene>
<comment type="subcellular location">
    <subcellularLocation>
        <location evidence="1">Secreted</location>
    </subcellularLocation>
</comment>
<evidence type="ECO:0000313" key="6">
    <source>
        <dbReference type="EMBL" id="RWS03411.1"/>
    </source>
</evidence>
<dbReference type="AlphaFoldDB" id="A0A443QK76"/>
<evidence type="ECO:0000313" key="7">
    <source>
        <dbReference type="Proteomes" id="UP000285301"/>
    </source>
</evidence>
<accession>A0A443QK76</accession>
<dbReference type="PANTHER" id="PTHR11610">
    <property type="entry name" value="LIPASE"/>
    <property type="match status" value="1"/>
</dbReference>
<dbReference type="PRINTS" id="PR00821">
    <property type="entry name" value="TAGLIPASE"/>
</dbReference>
<keyword evidence="7" id="KW-1185">Reference proteome</keyword>
<dbReference type="EMBL" id="NCKU01006526">
    <property type="protein sequence ID" value="RWS03411.1"/>
    <property type="molecule type" value="Genomic_DNA"/>
</dbReference>
<name>A0A443QK76_9ACAR</name>
<dbReference type="Gene3D" id="3.40.50.1820">
    <property type="entry name" value="alpha/beta hydrolase"/>
    <property type="match status" value="1"/>
</dbReference>
<sequence>MGENNECEAGNVFVDGIGCLPNVCGCDENDIKRVDNEFFSNVAGSKKSSLASVNDRENCTSPKLVKTVFSFYNNASERNRKFGFQLNHTLEGLEDAPFNKNGITVFISHGYLALQPREFYDEMRDLYLNKFENVNFILIDYSNGSMGNYWEAVANIQTVAYQTAFLVERLMKTRGLNVSTVRMMGISLGGQMVGLAGRAIRELTGVKVAEILSFDPASTCFEFEDHSLHINSSDANSVILVHTNMRNFGTTRLSGTVNFCPNGGKDQPYDCEYLTCKS</sequence>
<evidence type="ECO:0000259" key="5">
    <source>
        <dbReference type="Pfam" id="PF00151"/>
    </source>
</evidence>
<dbReference type="GO" id="GO:0016298">
    <property type="term" value="F:lipase activity"/>
    <property type="evidence" value="ECO:0007669"/>
    <property type="project" value="InterPro"/>
</dbReference>
<dbReference type="InterPro" id="IPR013818">
    <property type="entry name" value="Lipase"/>
</dbReference>
<evidence type="ECO:0000256" key="1">
    <source>
        <dbReference type="ARBA" id="ARBA00004613"/>
    </source>
</evidence>
<evidence type="ECO:0000256" key="3">
    <source>
        <dbReference type="ARBA" id="ARBA00022525"/>
    </source>
</evidence>
<keyword evidence="3" id="KW-0964">Secreted</keyword>
<dbReference type="OrthoDB" id="199913at2759"/>
<proteinExistence type="inferred from homology"/>
<dbReference type="STRING" id="1965070.A0A443QK76"/>
<comment type="similarity">
    <text evidence="2 4">Belongs to the AB hydrolase superfamily. Lipase family.</text>
</comment>
<feature type="domain" description="Lipase" evidence="5">
    <location>
        <begin position="58"/>
        <end position="268"/>
    </location>
</feature>
<reference evidence="6 7" key="1">
    <citation type="journal article" date="2018" name="Gigascience">
        <title>Genomes of trombidid mites reveal novel predicted allergens and laterally-transferred genes associated with secondary metabolism.</title>
        <authorList>
            <person name="Dong X."/>
            <person name="Chaisiri K."/>
            <person name="Xia D."/>
            <person name="Armstrong S.D."/>
            <person name="Fang Y."/>
            <person name="Donnelly M.J."/>
            <person name="Kadowaki T."/>
            <person name="McGarry J.W."/>
            <person name="Darby A.C."/>
            <person name="Makepeace B.L."/>
        </authorList>
    </citation>
    <scope>NUCLEOTIDE SEQUENCE [LARGE SCALE GENOMIC DNA]</scope>
    <source>
        <strain evidence="6">UoL-WK</strain>
    </source>
</reference>
<organism evidence="6 7">
    <name type="scientific">Dinothrombium tinctorium</name>
    <dbReference type="NCBI Taxonomy" id="1965070"/>
    <lineage>
        <taxon>Eukaryota</taxon>
        <taxon>Metazoa</taxon>
        <taxon>Ecdysozoa</taxon>
        <taxon>Arthropoda</taxon>
        <taxon>Chelicerata</taxon>
        <taxon>Arachnida</taxon>
        <taxon>Acari</taxon>
        <taxon>Acariformes</taxon>
        <taxon>Trombidiformes</taxon>
        <taxon>Prostigmata</taxon>
        <taxon>Anystina</taxon>
        <taxon>Parasitengona</taxon>
        <taxon>Trombidioidea</taxon>
        <taxon>Trombidiidae</taxon>
        <taxon>Dinothrombium</taxon>
    </lineage>
</organism>
<dbReference type="InterPro" id="IPR000734">
    <property type="entry name" value="TAG_lipase"/>
</dbReference>
<evidence type="ECO:0000256" key="4">
    <source>
        <dbReference type="RuleBase" id="RU004262"/>
    </source>
</evidence>
<comment type="caution">
    <text evidence="6">The sequence shown here is derived from an EMBL/GenBank/DDBJ whole genome shotgun (WGS) entry which is preliminary data.</text>
</comment>